<dbReference type="EMBL" id="WKFB01000350">
    <property type="protein sequence ID" value="KAF6725928.1"/>
    <property type="molecule type" value="Genomic_DNA"/>
</dbReference>
<evidence type="ECO:0000313" key="6">
    <source>
        <dbReference type="Proteomes" id="UP000261560"/>
    </source>
</evidence>
<dbReference type="PANTHER" id="PTHR11486">
    <property type="entry name" value="FIBROBLAST GROWTH FACTOR"/>
    <property type="match status" value="1"/>
</dbReference>
<dbReference type="PROSITE" id="PS00247">
    <property type="entry name" value="HBGF_FGF"/>
    <property type="match status" value="1"/>
</dbReference>
<dbReference type="GO" id="GO:0048919">
    <property type="term" value="P:posterior lateral line neuromast development"/>
    <property type="evidence" value="ECO:0007669"/>
    <property type="project" value="Ensembl"/>
</dbReference>
<evidence type="ECO:0000313" key="5">
    <source>
        <dbReference type="Ensembl" id="ENSOMEP00000000731.1"/>
    </source>
</evidence>
<dbReference type="GO" id="GO:0048920">
    <property type="term" value="P:posterior lateral line neuromast primordium migration"/>
    <property type="evidence" value="ECO:0007669"/>
    <property type="project" value="Ensembl"/>
</dbReference>
<dbReference type="Proteomes" id="UP000261560">
    <property type="component" value="Unplaced"/>
</dbReference>
<dbReference type="Pfam" id="PF00167">
    <property type="entry name" value="FGF"/>
    <property type="match status" value="1"/>
</dbReference>
<proteinExistence type="inferred from homology"/>
<dbReference type="PaxDb" id="30732-ENSOMEP00000000731"/>
<dbReference type="Ensembl" id="ENSOMET00000015377.1">
    <property type="protein sequence ID" value="ENSOMEP00000000731.1"/>
    <property type="gene ID" value="ENSOMEG00000001612.1"/>
</dbReference>
<gene>
    <name evidence="4" type="ORF">FQA47_016787</name>
</gene>
<dbReference type="GO" id="GO:0048794">
    <property type="term" value="P:swim bladder development"/>
    <property type="evidence" value="ECO:0007669"/>
    <property type="project" value="Ensembl"/>
</dbReference>
<dbReference type="Gene3D" id="2.80.10.50">
    <property type="match status" value="1"/>
</dbReference>
<reference evidence="5" key="1">
    <citation type="submission" date="2025-05" db="UniProtKB">
        <authorList>
            <consortium name="Ensembl"/>
        </authorList>
    </citation>
    <scope>IDENTIFICATION</scope>
</reference>
<dbReference type="Proteomes" id="UP000646548">
    <property type="component" value="Unassembled WGS sequence"/>
</dbReference>
<evidence type="ECO:0000256" key="1">
    <source>
        <dbReference type="ARBA" id="ARBA00007936"/>
    </source>
</evidence>
<dbReference type="AlphaFoldDB" id="A0A3B3B572"/>
<keyword evidence="3" id="KW-0732">Signal</keyword>
<name>A0A3B3B572_ORYME</name>
<dbReference type="PRINTS" id="PR00262">
    <property type="entry name" value="IL1HBGF"/>
</dbReference>
<reference evidence="4" key="2">
    <citation type="journal article" name="BMC Genomics">
        <title>Long-read sequencing and de novo genome assembly of marine medaka (Oryzias melastigma).</title>
        <authorList>
            <person name="Liang P."/>
            <person name="Saqib H.S.A."/>
            <person name="Ni X."/>
            <person name="Shen Y."/>
        </authorList>
    </citation>
    <scope>NUCLEOTIDE SEQUENCE</scope>
    <source>
        <strain evidence="4">Bigg-433</strain>
    </source>
</reference>
<dbReference type="SMART" id="SM00442">
    <property type="entry name" value="FGF"/>
    <property type="match status" value="1"/>
</dbReference>
<evidence type="ECO:0000313" key="4">
    <source>
        <dbReference type="EMBL" id="KAF6725928.1"/>
    </source>
</evidence>
<feature type="signal peptide" evidence="3">
    <location>
        <begin position="1"/>
        <end position="45"/>
    </location>
</feature>
<dbReference type="GO" id="GO:0035118">
    <property type="term" value="P:embryonic pectoral fin morphogenesis"/>
    <property type="evidence" value="ECO:0007669"/>
    <property type="project" value="Ensembl"/>
</dbReference>
<dbReference type="GO" id="GO:0001889">
    <property type="term" value="P:liver development"/>
    <property type="evidence" value="ECO:0007669"/>
    <property type="project" value="Ensembl"/>
</dbReference>
<dbReference type="OMA" id="DCHLIER"/>
<dbReference type="SUPFAM" id="SSF50353">
    <property type="entry name" value="Cytokine"/>
    <property type="match status" value="1"/>
</dbReference>
<accession>A0A3B3B572</accession>
<dbReference type="GeneTree" id="ENSGT00940000158907"/>
<evidence type="ECO:0000256" key="3">
    <source>
        <dbReference type="SAM" id="SignalP"/>
    </source>
</evidence>
<organism evidence="5 6">
    <name type="scientific">Oryzias melastigma</name>
    <name type="common">Marine medaka</name>
    <dbReference type="NCBI Taxonomy" id="30732"/>
    <lineage>
        <taxon>Eukaryota</taxon>
        <taxon>Metazoa</taxon>
        <taxon>Chordata</taxon>
        <taxon>Craniata</taxon>
        <taxon>Vertebrata</taxon>
        <taxon>Euteleostomi</taxon>
        <taxon>Actinopterygii</taxon>
        <taxon>Neopterygii</taxon>
        <taxon>Teleostei</taxon>
        <taxon>Neoteleostei</taxon>
        <taxon>Acanthomorphata</taxon>
        <taxon>Ovalentaria</taxon>
        <taxon>Atherinomorphae</taxon>
        <taxon>Beloniformes</taxon>
        <taxon>Adrianichthyidae</taxon>
        <taxon>Oryziinae</taxon>
        <taxon>Oryzias</taxon>
    </lineage>
</organism>
<dbReference type="PRINTS" id="PR00263">
    <property type="entry name" value="HBGFFGF"/>
</dbReference>
<dbReference type="GO" id="GO:0060021">
    <property type="term" value="P:roof of mouth development"/>
    <property type="evidence" value="ECO:0007669"/>
    <property type="project" value="Ensembl"/>
</dbReference>
<feature type="chain" id="PRO_5044588473" description="Fibroblast growth factor" evidence="3">
    <location>
        <begin position="46"/>
        <end position="250"/>
    </location>
</feature>
<dbReference type="InterPro" id="IPR002209">
    <property type="entry name" value="Fibroblast_GF_fam"/>
</dbReference>
<dbReference type="STRING" id="30732.ENSOMEP00000000731"/>
<comment type="similarity">
    <text evidence="1 2">Belongs to the heparin-binding growth factors family.</text>
</comment>
<dbReference type="GO" id="GO:1902036">
    <property type="term" value="P:regulation of hematopoietic stem cell differentiation"/>
    <property type="evidence" value="ECO:0007669"/>
    <property type="project" value="Ensembl"/>
</dbReference>
<protein>
    <recommendedName>
        <fullName evidence="2">Fibroblast growth factor</fullName>
        <shortName evidence="2">FGF</shortName>
    </recommendedName>
</protein>
<dbReference type="PROSITE" id="PS51257">
    <property type="entry name" value="PROKAR_LIPOPROTEIN"/>
    <property type="match status" value="1"/>
</dbReference>
<dbReference type="GO" id="GO:0008083">
    <property type="term" value="F:growth factor activity"/>
    <property type="evidence" value="ECO:0007669"/>
    <property type="project" value="InterPro"/>
</dbReference>
<keyword evidence="6" id="KW-1185">Reference proteome</keyword>
<evidence type="ECO:0000256" key="2">
    <source>
        <dbReference type="RuleBase" id="RU049442"/>
    </source>
</evidence>
<sequence length="250" mass="27963">MCRWTVTQGAPVAWFSSCLCCRPPSHLLSLSFILLLLLLGPPTSSSPLLASLSMNSEQNHNAQRPSFSHFFISHSPPSSTPPPPASSARLPWAINVSSSSTAIVGRHVRSSYKHLQGDVRKRKLVSFKYFFLRIGENGAINGTENEDDQYCELEIKSVEVGVVAIKGRKSNRYLAIRKDGLLYGAKKYGPDCHLIERIEENKYNTYASAEWRNKKKFMFVAINAKGKPINATKTRKTKKVTHFLPTLVEP</sequence>
<dbReference type="InterPro" id="IPR008996">
    <property type="entry name" value="IL1/FGF"/>
</dbReference>